<dbReference type="AlphaFoldDB" id="A0AAJ4TLU5"/>
<sequence length="233" mass="26883">MYEIYPFITDRIWIIEYPVKYSRIKFSSRTTLVKLKDDSILIHSPCKIDNSLKNRILKIGDVSCIIAPGNFHHLHVKSAQDAFPKAKTYICQGVDKKQPGLKYDKILTDEPISEELLQQPILGNKIMNEVAFLHKNTKTLILVDVIENIGSNTNNIGWGIKIWWLILRMWNKAKPAPEYQIGWSDKELAAHSLQKILDWDFDKIILAHGDLITQNAKQIATLAWRKPLNKLKK</sequence>
<evidence type="ECO:0000313" key="1">
    <source>
        <dbReference type="EMBL" id="QWV00093.1"/>
    </source>
</evidence>
<organism evidence="1 2">
    <name type="scientific">Francisella salimarina</name>
    <dbReference type="NCBI Taxonomy" id="2599927"/>
    <lineage>
        <taxon>Bacteria</taxon>
        <taxon>Pseudomonadati</taxon>
        <taxon>Pseudomonadota</taxon>
        <taxon>Gammaproteobacteria</taxon>
        <taxon>Thiotrichales</taxon>
        <taxon>Francisellaceae</taxon>
        <taxon>Francisella</taxon>
    </lineage>
</organism>
<dbReference type="RefSeq" id="WP_146421269.1">
    <property type="nucleotide sequence ID" value="NZ_CP076680.1"/>
</dbReference>
<dbReference type="EMBL" id="CP076680">
    <property type="protein sequence ID" value="QWV00093.1"/>
    <property type="molecule type" value="Genomic_DNA"/>
</dbReference>
<reference evidence="1 2" key="1">
    <citation type="submission" date="2021-06" db="EMBL/GenBank/DDBJ databases">
        <title>Ulceroglandular infection and bacteremia caused by Francisella salimarina in an immunocompromised patient, France.</title>
        <authorList>
            <person name="Hennebique A."/>
            <person name="Caspar Y."/>
            <person name="Maurin M."/>
            <person name="Boisset S."/>
            <person name="Pelloux I."/>
            <person name="Gallego-Hernanz M.P."/>
            <person name="Burucoa C."/>
            <person name="Cazenave-Roblot F."/>
            <person name="Plouzeau C."/>
            <person name="Rammaert B."/>
        </authorList>
    </citation>
    <scope>NUCLEOTIDE SEQUENCE [LARGE SCALE GENOMIC DNA]</scope>
    <source>
        <strain evidence="1 2">CHUGA-F75</strain>
    </source>
</reference>
<dbReference type="InterPro" id="IPR036866">
    <property type="entry name" value="RibonucZ/Hydroxyglut_hydro"/>
</dbReference>
<name>A0AAJ4TLU5_9GAMM</name>
<dbReference type="KEGG" id="fsr:KQR59_04215"/>
<proteinExistence type="predicted"/>
<dbReference type="PANTHER" id="PTHR33835">
    <property type="entry name" value="YALI0C07656P"/>
    <property type="match status" value="1"/>
</dbReference>
<accession>A0AAJ4TLU5</accession>
<dbReference type="InterPro" id="IPR025638">
    <property type="entry name" value="DUF4336"/>
</dbReference>
<keyword evidence="2" id="KW-1185">Reference proteome</keyword>
<evidence type="ECO:0000313" key="2">
    <source>
        <dbReference type="Proteomes" id="UP000683421"/>
    </source>
</evidence>
<dbReference type="PANTHER" id="PTHR33835:SF1">
    <property type="entry name" value="METALLO-BETA-LACTAMASE DOMAIN-CONTAINING PROTEIN"/>
    <property type="match status" value="1"/>
</dbReference>
<dbReference type="SUPFAM" id="SSF56281">
    <property type="entry name" value="Metallo-hydrolase/oxidoreductase"/>
    <property type="match status" value="1"/>
</dbReference>
<dbReference type="Proteomes" id="UP000683421">
    <property type="component" value="Chromosome"/>
</dbReference>
<protein>
    <submittedName>
        <fullName evidence="1">DUF4336 domain-containing protein</fullName>
    </submittedName>
</protein>
<gene>
    <name evidence="1" type="ORF">KQR59_04215</name>
</gene>